<dbReference type="InterPro" id="IPR017703">
    <property type="entry name" value="YgfZ/GCV_T_CS"/>
</dbReference>
<comment type="caution">
    <text evidence="2">The sequence shown here is derived from an EMBL/GenBank/DDBJ whole genome shotgun (WGS) entry which is preliminary data.</text>
</comment>
<gene>
    <name evidence="2" type="ORF">GCM10011352_42390</name>
</gene>
<evidence type="ECO:0000313" key="3">
    <source>
        <dbReference type="Proteomes" id="UP000629025"/>
    </source>
</evidence>
<dbReference type="EMBL" id="BMIJ01000012">
    <property type="protein sequence ID" value="GGC11455.1"/>
    <property type="molecule type" value="Genomic_DNA"/>
</dbReference>
<dbReference type="Pfam" id="PF01571">
    <property type="entry name" value="GCV_T"/>
    <property type="match status" value="1"/>
</dbReference>
<dbReference type="PANTHER" id="PTHR22602">
    <property type="entry name" value="TRANSFERASE CAF17, MITOCHONDRIAL-RELATED"/>
    <property type="match status" value="1"/>
</dbReference>
<dbReference type="PANTHER" id="PTHR22602:SF0">
    <property type="entry name" value="TRANSFERASE CAF17, MITOCHONDRIAL-RELATED"/>
    <property type="match status" value="1"/>
</dbReference>
<dbReference type="Gene3D" id="3.30.70.1400">
    <property type="entry name" value="Aminomethyltransferase beta-barrel domains"/>
    <property type="match status" value="1"/>
</dbReference>
<feature type="domain" description="GCVT N-terminal" evidence="1">
    <location>
        <begin position="43"/>
        <end position="149"/>
    </location>
</feature>
<dbReference type="SUPFAM" id="SSF103025">
    <property type="entry name" value="Folate-binding domain"/>
    <property type="match status" value="1"/>
</dbReference>
<dbReference type="InterPro" id="IPR045179">
    <property type="entry name" value="YgfZ/GcvT"/>
</dbReference>
<dbReference type="NCBIfam" id="TIGR03317">
    <property type="entry name" value="ygfZ_signature"/>
    <property type="match status" value="1"/>
</dbReference>
<dbReference type="SUPFAM" id="SSF101790">
    <property type="entry name" value="Aminomethyltransferase beta-barrel domain"/>
    <property type="match status" value="1"/>
</dbReference>
<protein>
    <submittedName>
        <fullName evidence="2">tRNA-modifying protein YgfZ</fullName>
    </submittedName>
</protein>
<accession>A0ABQ1KY93</accession>
<keyword evidence="3" id="KW-1185">Reference proteome</keyword>
<dbReference type="Proteomes" id="UP000629025">
    <property type="component" value="Unassembled WGS sequence"/>
</dbReference>
<dbReference type="Gene3D" id="3.30.70.1630">
    <property type="match status" value="1"/>
</dbReference>
<name>A0ABQ1KY93_9GAMM</name>
<organism evidence="2 3">
    <name type="scientific">Marinobacterium zhoushanense</name>
    <dbReference type="NCBI Taxonomy" id="1679163"/>
    <lineage>
        <taxon>Bacteria</taxon>
        <taxon>Pseudomonadati</taxon>
        <taxon>Pseudomonadota</taxon>
        <taxon>Gammaproteobacteria</taxon>
        <taxon>Oceanospirillales</taxon>
        <taxon>Oceanospirillaceae</taxon>
        <taxon>Marinobacterium</taxon>
    </lineage>
</organism>
<evidence type="ECO:0000259" key="1">
    <source>
        <dbReference type="Pfam" id="PF01571"/>
    </source>
</evidence>
<evidence type="ECO:0000313" key="2">
    <source>
        <dbReference type="EMBL" id="GGC11455.1"/>
    </source>
</evidence>
<dbReference type="InterPro" id="IPR006222">
    <property type="entry name" value="GCVT_N"/>
</dbReference>
<proteinExistence type="predicted"/>
<dbReference type="Gene3D" id="2.40.30.160">
    <property type="match status" value="1"/>
</dbReference>
<dbReference type="InterPro" id="IPR029043">
    <property type="entry name" value="GcvT/YgfZ_C"/>
</dbReference>
<dbReference type="RefSeq" id="WP_188752196.1">
    <property type="nucleotide sequence ID" value="NZ_BMIJ01000012.1"/>
</dbReference>
<sequence length="344" mass="37528">MNTHWHDTLVDLGYTLDDQGNATTGTSTGGESTCLVPLTRQRIIRITGPEAQKFLQGQLSCNLAEVERIGSRLGSHCNIKGHMISLFRVMKQSPESFWLRTDAGNADKALATIKKYILFSKAEAQLSDELVGIGLFGPDAEALAGKLISAVPTEVDGVSADGERLLVRVPGDRFECWLPAADAAELIKQLSQSATLASTDDWLLQEIRAGLPELNSETSEAFIPQMTNLQAFEGVSFSKGCYTGQEVVTRLQHRGILKKPMYRARVTSEQRPLPGQLLHTAEKEGVGQVVIAAPCDSGRYELLAVITKEQAENSGIHLGSGEGPLLQLLELPYELDPRLFESKR</sequence>
<reference evidence="3" key="1">
    <citation type="journal article" date="2019" name="Int. J. Syst. Evol. Microbiol.">
        <title>The Global Catalogue of Microorganisms (GCM) 10K type strain sequencing project: providing services to taxonomists for standard genome sequencing and annotation.</title>
        <authorList>
            <consortium name="The Broad Institute Genomics Platform"/>
            <consortium name="The Broad Institute Genome Sequencing Center for Infectious Disease"/>
            <person name="Wu L."/>
            <person name="Ma J."/>
        </authorList>
    </citation>
    <scope>NUCLEOTIDE SEQUENCE [LARGE SCALE GENOMIC DNA]</scope>
    <source>
        <strain evidence="3">CGMCC 1.15341</strain>
    </source>
</reference>